<dbReference type="AlphaFoldDB" id="A0AAD0R4F3"/>
<accession>A0AAD0R4F3</accession>
<dbReference type="GeneID" id="49615478"/>
<dbReference type="RefSeq" id="WP_016393229.1">
    <property type="nucleotide sequence ID" value="NZ_CP031146.1"/>
</dbReference>
<organism evidence="1 2">
    <name type="scientific">Pseudomonas plecoglossicida</name>
    <dbReference type="NCBI Taxonomy" id="70775"/>
    <lineage>
        <taxon>Bacteria</taxon>
        <taxon>Pseudomonadati</taxon>
        <taxon>Pseudomonadota</taxon>
        <taxon>Gammaproteobacteria</taxon>
        <taxon>Pseudomonadales</taxon>
        <taxon>Pseudomonadaceae</taxon>
        <taxon>Pseudomonas</taxon>
    </lineage>
</organism>
<sequence length="156" mass="17440">MSKSDVATERRQPVITLAPKDVRLRESAGNEFRIIVPAGVPVERLSESSFYAVVAHQFLPFDELILIDAGRTYWARYLVLQSGMGYCEVHQLAFVKLPAMLCAVGERLPSNHKLVYTGPETLWSAVRCSDGVVIIERAQSQESCLEQLLQHASLRP</sequence>
<evidence type="ECO:0000313" key="2">
    <source>
        <dbReference type="Proteomes" id="UP000256503"/>
    </source>
</evidence>
<name>A0AAD0R4F3_PSEDL</name>
<dbReference type="Proteomes" id="UP000256503">
    <property type="component" value="Chromosome"/>
</dbReference>
<evidence type="ECO:0000313" key="1">
    <source>
        <dbReference type="EMBL" id="AXM97696.1"/>
    </source>
</evidence>
<protein>
    <submittedName>
        <fullName evidence="1">Uncharacterized protein</fullName>
    </submittedName>
</protein>
<proteinExistence type="predicted"/>
<dbReference type="EMBL" id="CP031146">
    <property type="protein sequence ID" value="AXM97696.1"/>
    <property type="molecule type" value="Genomic_DNA"/>
</dbReference>
<reference evidence="1 2" key="1">
    <citation type="submission" date="2018-07" db="EMBL/GenBank/DDBJ databases">
        <title>Complete genome sequence of a Pseudomonas plecoglossicida strain pathogenic to the marine fish, Larimichthys crocea.</title>
        <authorList>
            <person name="Tao Z."/>
        </authorList>
    </citation>
    <scope>NUCLEOTIDE SEQUENCE [LARGE SCALE GENOMIC DNA]</scope>
    <source>
        <strain evidence="1 2">XSDHY-P</strain>
    </source>
</reference>
<gene>
    <name evidence="1" type="ORF">DVB73_18825</name>
</gene>